<organism evidence="3 4">
    <name type="scientific">Glarea lozoyensis (strain ATCC 20868 / MF5171)</name>
    <dbReference type="NCBI Taxonomy" id="1116229"/>
    <lineage>
        <taxon>Eukaryota</taxon>
        <taxon>Fungi</taxon>
        <taxon>Dikarya</taxon>
        <taxon>Ascomycota</taxon>
        <taxon>Pezizomycotina</taxon>
        <taxon>Leotiomycetes</taxon>
        <taxon>Helotiales</taxon>
        <taxon>Helotiaceae</taxon>
        <taxon>Glarea</taxon>
    </lineage>
</organism>
<dbReference type="AlphaFoldDB" id="S3CHA7"/>
<evidence type="ECO:0000313" key="4">
    <source>
        <dbReference type="Proteomes" id="UP000016922"/>
    </source>
</evidence>
<evidence type="ECO:0000313" key="3">
    <source>
        <dbReference type="EMBL" id="EPE25842.1"/>
    </source>
</evidence>
<sequence>MSGSRASKGCAQCRKRKVKCDETKPSCQRCLKRNEDCSGYRELTAPKFIFKNENERTAIASLRKSQPATKSTTSTWTLSQARSSITASPSASLPEEEVIQSSDLLSNINLNPTPWLVPSLTSTDSSTKLEEKNVIDSFFNKYVLPPCTSTSTPGFLEYLPMLFEEVPIAGRISLRHAVRAVSYASLATSMPKVSPEVKDVRRRADTYYGKALKSLSETLASEKDEEKVSDYALMTVVLLDLFESIFIPNPERCGSHTEGMANILRLRTSDQLRTPRGWSLWRLSHHRIQRQQLAFPDDLAPCQSLEQEELLSQLNEDVPENKIEKTNFEIVRICRRARQLRAKLTLDTSDHDVTEILDVIGEMHKLEAESVAWRAGPCWAYKTVPTASLTTSDGQFLTEEELRDWPEKVGLYPDLWIIYELNYQRTGRLLLHTQILECLALWKTSDVDQMISYSQNIITELVEEILQSVPQSLGDVSSNGFIIKESLLWNPAGSPGTSAIGAYFLLWCIKVTKEAVYASEEQRSTARKVFGRIRDVTGMRERGLGEDL</sequence>
<dbReference type="SMART" id="SM00066">
    <property type="entry name" value="GAL4"/>
    <property type="match status" value="1"/>
</dbReference>
<dbReference type="PROSITE" id="PS50048">
    <property type="entry name" value="ZN2_CY6_FUNGAL_2"/>
    <property type="match status" value="1"/>
</dbReference>
<dbReference type="PANTHER" id="PTHR38791">
    <property type="entry name" value="ZN(II)2CYS6 TRANSCRIPTION FACTOR (EUROFUNG)-RELATED-RELATED"/>
    <property type="match status" value="1"/>
</dbReference>
<keyword evidence="4" id="KW-1185">Reference proteome</keyword>
<dbReference type="Proteomes" id="UP000016922">
    <property type="component" value="Unassembled WGS sequence"/>
</dbReference>
<reference evidence="3 4" key="1">
    <citation type="journal article" date="2013" name="BMC Genomics">
        <title>Genomics-driven discovery of the pneumocandin biosynthetic gene cluster in the fungus Glarea lozoyensis.</title>
        <authorList>
            <person name="Chen L."/>
            <person name="Yue Q."/>
            <person name="Zhang X."/>
            <person name="Xiang M."/>
            <person name="Wang C."/>
            <person name="Li S."/>
            <person name="Che Y."/>
            <person name="Ortiz-Lopez F.J."/>
            <person name="Bills G.F."/>
            <person name="Liu X."/>
            <person name="An Z."/>
        </authorList>
    </citation>
    <scope>NUCLEOTIDE SEQUENCE [LARGE SCALE GENOMIC DNA]</scope>
    <source>
        <strain evidence="4">ATCC 20868 / MF5171</strain>
    </source>
</reference>
<dbReference type="InterPro" id="IPR001138">
    <property type="entry name" value="Zn2Cys6_DnaBD"/>
</dbReference>
<evidence type="ECO:0000256" key="1">
    <source>
        <dbReference type="ARBA" id="ARBA00023242"/>
    </source>
</evidence>
<evidence type="ECO:0000259" key="2">
    <source>
        <dbReference type="PROSITE" id="PS50048"/>
    </source>
</evidence>
<dbReference type="InterPro" id="IPR053175">
    <property type="entry name" value="DHMBA_Reg_Transcription_Factor"/>
</dbReference>
<dbReference type="CDD" id="cd00067">
    <property type="entry name" value="GAL4"/>
    <property type="match status" value="1"/>
</dbReference>
<dbReference type="RefSeq" id="XP_008087161.1">
    <property type="nucleotide sequence ID" value="XM_008088970.1"/>
</dbReference>
<keyword evidence="1" id="KW-0539">Nucleus</keyword>
<dbReference type="InterPro" id="IPR036864">
    <property type="entry name" value="Zn2-C6_fun-type_DNA-bd_sf"/>
</dbReference>
<dbReference type="GeneID" id="19460812"/>
<name>S3CHA7_GLAL2</name>
<accession>S3CHA7</accession>
<dbReference type="eggNOG" id="ENOG502RS7G">
    <property type="taxonomic scope" value="Eukaryota"/>
</dbReference>
<keyword evidence="3" id="KW-0238">DNA-binding</keyword>
<dbReference type="EMBL" id="KE145371">
    <property type="protein sequence ID" value="EPE25842.1"/>
    <property type="molecule type" value="Genomic_DNA"/>
</dbReference>
<dbReference type="Gene3D" id="4.10.240.10">
    <property type="entry name" value="Zn(2)-C6 fungal-type DNA-binding domain"/>
    <property type="match status" value="1"/>
</dbReference>
<dbReference type="OMA" id="WMAYEWN"/>
<dbReference type="KEGG" id="glz:GLAREA_01754"/>
<dbReference type="OrthoDB" id="2991872at2759"/>
<dbReference type="GO" id="GO:0008270">
    <property type="term" value="F:zinc ion binding"/>
    <property type="evidence" value="ECO:0007669"/>
    <property type="project" value="InterPro"/>
</dbReference>
<dbReference type="PROSITE" id="PS00463">
    <property type="entry name" value="ZN2_CY6_FUNGAL_1"/>
    <property type="match status" value="1"/>
</dbReference>
<dbReference type="HOGENOM" id="CLU_013866_6_2_1"/>
<gene>
    <name evidence="3" type="ORF">GLAREA_01754</name>
</gene>
<dbReference type="GO" id="GO:0000981">
    <property type="term" value="F:DNA-binding transcription factor activity, RNA polymerase II-specific"/>
    <property type="evidence" value="ECO:0007669"/>
    <property type="project" value="InterPro"/>
</dbReference>
<dbReference type="Pfam" id="PF00172">
    <property type="entry name" value="Zn_clus"/>
    <property type="match status" value="1"/>
</dbReference>
<dbReference type="GO" id="GO:0003677">
    <property type="term" value="F:DNA binding"/>
    <property type="evidence" value="ECO:0007669"/>
    <property type="project" value="UniProtKB-KW"/>
</dbReference>
<protein>
    <submittedName>
        <fullName evidence="3">Zn2/Cys6 DNA-binding protein</fullName>
    </submittedName>
</protein>
<feature type="domain" description="Zn(2)-C6 fungal-type" evidence="2">
    <location>
        <begin position="9"/>
        <end position="38"/>
    </location>
</feature>
<proteinExistence type="predicted"/>
<dbReference type="SUPFAM" id="SSF57701">
    <property type="entry name" value="Zn2/Cys6 DNA-binding domain"/>
    <property type="match status" value="1"/>
</dbReference>